<reference evidence="3" key="1">
    <citation type="journal article" date="2011" name="Genome Res.">
        <title>Phylogeny-wide analysis of social amoeba genomes highlights ancient origins for complex intercellular communication.</title>
        <authorList>
            <person name="Heidel A.J."/>
            <person name="Lawal H.M."/>
            <person name="Felder M."/>
            <person name="Schilde C."/>
            <person name="Helps N.R."/>
            <person name="Tunggal B."/>
            <person name="Rivero F."/>
            <person name="John U."/>
            <person name="Schleicher M."/>
            <person name="Eichinger L."/>
            <person name="Platzer M."/>
            <person name="Noegel A.A."/>
            <person name="Schaap P."/>
            <person name="Gloeckner G."/>
        </authorList>
    </citation>
    <scope>NUCLEOTIDE SEQUENCE [LARGE SCALE GENOMIC DNA]</scope>
    <source>
        <strain evidence="3">SH3</strain>
    </source>
</reference>
<keyword evidence="3" id="KW-1185">Reference proteome</keyword>
<dbReference type="RefSeq" id="XP_004351401.1">
    <property type="nucleotide sequence ID" value="XM_004351349.1"/>
</dbReference>
<keyword evidence="1" id="KW-1133">Transmembrane helix</keyword>
<dbReference type="KEGG" id="dfa:DFA_10758"/>
<feature type="transmembrane region" description="Helical" evidence="1">
    <location>
        <begin position="113"/>
        <end position="132"/>
    </location>
</feature>
<dbReference type="OrthoDB" id="14729at2759"/>
<organism evidence="2 3">
    <name type="scientific">Cavenderia fasciculata</name>
    <name type="common">Slime mold</name>
    <name type="synonym">Dictyostelium fasciculatum</name>
    <dbReference type="NCBI Taxonomy" id="261658"/>
    <lineage>
        <taxon>Eukaryota</taxon>
        <taxon>Amoebozoa</taxon>
        <taxon>Evosea</taxon>
        <taxon>Eumycetozoa</taxon>
        <taxon>Dictyostelia</taxon>
        <taxon>Acytosteliales</taxon>
        <taxon>Cavenderiaceae</taxon>
        <taxon>Cavenderia</taxon>
    </lineage>
</organism>
<protein>
    <recommendedName>
        <fullName evidence="4">Transmembrane protein</fullName>
    </recommendedName>
</protein>
<evidence type="ECO:0008006" key="4">
    <source>
        <dbReference type="Google" id="ProtNLM"/>
    </source>
</evidence>
<feature type="transmembrane region" description="Helical" evidence="1">
    <location>
        <begin position="138"/>
        <end position="157"/>
    </location>
</feature>
<dbReference type="EMBL" id="GL883027">
    <property type="protein sequence ID" value="EGG14885.1"/>
    <property type="molecule type" value="Genomic_DNA"/>
</dbReference>
<dbReference type="Proteomes" id="UP000007797">
    <property type="component" value="Unassembled WGS sequence"/>
</dbReference>
<keyword evidence="1" id="KW-0812">Transmembrane</keyword>
<keyword evidence="1" id="KW-0472">Membrane</keyword>
<dbReference type="OMA" id="WLEWMSA"/>
<evidence type="ECO:0000313" key="3">
    <source>
        <dbReference type="Proteomes" id="UP000007797"/>
    </source>
</evidence>
<sequence>MSRRQNRPELDGEYLDEQEQKDLISTLLDTDQGLNNFYLKLISTIGFIFGFLKMLVAVLPFNILPFENEAHLVMGKYFSGFIIFWLEWMSASAFIAGAIAMFPGLVKGFIRRWIMLVCSGFTFIGSFLLYIATGSLFTSLWTLGVNSVFLMGCFYVSKLTNNTNTDIQNLSKYMYSHKKV</sequence>
<evidence type="ECO:0000256" key="1">
    <source>
        <dbReference type="SAM" id="Phobius"/>
    </source>
</evidence>
<feature type="transmembrane region" description="Helical" evidence="1">
    <location>
        <begin position="81"/>
        <end position="106"/>
    </location>
</feature>
<accession>F4QBB3</accession>
<proteinExistence type="predicted"/>
<feature type="transmembrane region" description="Helical" evidence="1">
    <location>
        <begin position="37"/>
        <end position="61"/>
    </location>
</feature>
<name>F4QBB3_CACFS</name>
<gene>
    <name evidence="2" type="ORF">DFA_10758</name>
</gene>
<evidence type="ECO:0000313" key="2">
    <source>
        <dbReference type="EMBL" id="EGG14885.1"/>
    </source>
</evidence>
<dbReference type="GeneID" id="14866885"/>
<dbReference type="AlphaFoldDB" id="F4QBB3"/>